<dbReference type="CDD" id="cd00082">
    <property type="entry name" value="HisKA"/>
    <property type="match status" value="1"/>
</dbReference>
<dbReference type="Gene3D" id="3.30.565.10">
    <property type="entry name" value="Histidine kinase-like ATPase, C-terminal domain"/>
    <property type="match status" value="1"/>
</dbReference>
<keyword evidence="5" id="KW-0418">Kinase</keyword>
<accession>A0A845Q966</accession>
<dbReference type="PRINTS" id="PR00344">
    <property type="entry name" value="BCTRLSENSOR"/>
</dbReference>
<protein>
    <recommendedName>
        <fullName evidence="2">histidine kinase</fullName>
        <ecNumber evidence="2">2.7.13.3</ecNumber>
    </recommendedName>
</protein>
<dbReference type="InterPro" id="IPR036890">
    <property type="entry name" value="HATPase_C_sf"/>
</dbReference>
<dbReference type="AlphaFoldDB" id="A0A845Q966"/>
<dbReference type="PANTHER" id="PTHR43711:SF31">
    <property type="entry name" value="HISTIDINE KINASE"/>
    <property type="match status" value="1"/>
</dbReference>
<feature type="transmembrane region" description="Helical" evidence="8">
    <location>
        <begin position="63"/>
        <end position="83"/>
    </location>
</feature>
<dbReference type="Proteomes" id="UP000470384">
    <property type="component" value="Unassembled WGS sequence"/>
</dbReference>
<dbReference type="PROSITE" id="PS50109">
    <property type="entry name" value="HIS_KIN"/>
    <property type="match status" value="1"/>
</dbReference>
<evidence type="ECO:0000259" key="9">
    <source>
        <dbReference type="PROSITE" id="PS50109"/>
    </source>
</evidence>
<dbReference type="InterPro" id="IPR005467">
    <property type="entry name" value="His_kinase_dom"/>
</dbReference>
<gene>
    <name evidence="10" type="ORF">GTQ45_05145</name>
</gene>
<evidence type="ECO:0000313" key="10">
    <source>
        <dbReference type="EMBL" id="NBG95112.1"/>
    </source>
</evidence>
<dbReference type="InterPro" id="IPR004358">
    <property type="entry name" value="Sig_transdc_His_kin-like_C"/>
</dbReference>
<dbReference type="FunFam" id="1.10.287.130:FF:000001">
    <property type="entry name" value="Two-component sensor histidine kinase"/>
    <property type="match status" value="1"/>
</dbReference>
<dbReference type="GO" id="GO:0000155">
    <property type="term" value="F:phosphorelay sensor kinase activity"/>
    <property type="evidence" value="ECO:0007669"/>
    <property type="project" value="InterPro"/>
</dbReference>
<evidence type="ECO:0000256" key="7">
    <source>
        <dbReference type="SAM" id="Coils"/>
    </source>
</evidence>
<dbReference type="SMART" id="SM00388">
    <property type="entry name" value="HisKA"/>
    <property type="match status" value="1"/>
</dbReference>
<evidence type="ECO:0000256" key="1">
    <source>
        <dbReference type="ARBA" id="ARBA00000085"/>
    </source>
</evidence>
<dbReference type="PANTHER" id="PTHR43711">
    <property type="entry name" value="TWO-COMPONENT HISTIDINE KINASE"/>
    <property type="match status" value="1"/>
</dbReference>
<keyword evidence="8" id="KW-1133">Transmembrane helix</keyword>
<keyword evidence="7" id="KW-0175">Coiled coil</keyword>
<dbReference type="SUPFAM" id="SSF55874">
    <property type="entry name" value="ATPase domain of HSP90 chaperone/DNA topoisomerase II/histidine kinase"/>
    <property type="match status" value="1"/>
</dbReference>
<sequence length="366" mass="40054">MAQSGDEEKRDDFATPGARAYADAALALAIGILGFIVSAFLNLEHRWHEFVGHEDVGMHLEELPIAMFVAGLGFAWFAWRRWIESEAAARESRRANKELQSQLQRNRQMITELQEARCRAEDLDRAKTRFLAHMSHELRTPLNAIIGFSELMQLETYGPLGDRHYDDYTASIHQSGQHLLELINDLLDLTRIESGDLTPHYTEEVMGDIGQAACRMLQDRAGAAGVHLIYQPGSAADTDVQIDSRMIRQVLINLIANSIRHTPSGGVVDVTTFEGDHGCAGYVVADTGEGMDAAALRRVQSGFAEVKSALQRDHNGAGIGLPLSRAIMEAHGGSLDIASRPGEGTRVTVTLPPERVITASAAAFMT</sequence>
<keyword evidence="4" id="KW-0808">Transferase</keyword>
<evidence type="ECO:0000256" key="2">
    <source>
        <dbReference type="ARBA" id="ARBA00012438"/>
    </source>
</evidence>
<evidence type="ECO:0000256" key="8">
    <source>
        <dbReference type="SAM" id="Phobius"/>
    </source>
</evidence>
<feature type="domain" description="Histidine kinase" evidence="9">
    <location>
        <begin position="133"/>
        <end position="355"/>
    </location>
</feature>
<dbReference type="SMART" id="SM00387">
    <property type="entry name" value="HATPase_c"/>
    <property type="match status" value="1"/>
</dbReference>
<dbReference type="RefSeq" id="WP_160587115.1">
    <property type="nucleotide sequence ID" value="NZ_BMHN01000001.1"/>
</dbReference>
<keyword evidence="6" id="KW-0902">Two-component regulatory system</keyword>
<organism evidence="10 11">
    <name type="scientific">Pyruvatibacter mobilis</name>
    <dbReference type="NCBI Taxonomy" id="1712261"/>
    <lineage>
        <taxon>Bacteria</taxon>
        <taxon>Pseudomonadati</taxon>
        <taxon>Pseudomonadota</taxon>
        <taxon>Alphaproteobacteria</taxon>
        <taxon>Hyphomicrobiales</taxon>
        <taxon>Parvibaculaceae</taxon>
        <taxon>Pyruvatibacter</taxon>
    </lineage>
</organism>
<evidence type="ECO:0000256" key="5">
    <source>
        <dbReference type="ARBA" id="ARBA00022777"/>
    </source>
</evidence>
<keyword evidence="11" id="KW-1185">Reference proteome</keyword>
<evidence type="ECO:0000256" key="3">
    <source>
        <dbReference type="ARBA" id="ARBA00022553"/>
    </source>
</evidence>
<comment type="caution">
    <text evidence="10">The sequence shown here is derived from an EMBL/GenBank/DDBJ whole genome shotgun (WGS) entry which is preliminary data.</text>
</comment>
<dbReference type="InterPro" id="IPR050736">
    <property type="entry name" value="Sensor_HK_Regulatory"/>
</dbReference>
<proteinExistence type="predicted"/>
<dbReference type="Pfam" id="PF00512">
    <property type="entry name" value="HisKA"/>
    <property type="match status" value="1"/>
</dbReference>
<dbReference type="EC" id="2.7.13.3" evidence="2"/>
<keyword evidence="8" id="KW-0812">Transmembrane</keyword>
<dbReference type="InterPro" id="IPR003594">
    <property type="entry name" value="HATPase_dom"/>
</dbReference>
<dbReference type="InterPro" id="IPR036097">
    <property type="entry name" value="HisK_dim/P_sf"/>
</dbReference>
<dbReference type="EMBL" id="WXYQ01000004">
    <property type="protein sequence ID" value="NBG95112.1"/>
    <property type="molecule type" value="Genomic_DNA"/>
</dbReference>
<dbReference type="Pfam" id="PF02518">
    <property type="entry name" value="HATPase_c"/>
    <property type="match status" value="1"/>
</dbReference>
<evidence type="ECO:0000313" key="11">
    <source>
        <dbReference type="Proteomes" id="UP000470384"/>
    </source>
</evidence>
<name>A0A845Q966_9HYPH</name>
<evidence type="ECO:0000256" key="4">
    <source>
        <dbReference type="ARBA" id="ARBA00022679"/>
    </source>
</evidence>
<dbReference type="Gene3D" id="1.10.287.130">
    <property type="match status" value="1"/>
</dbReference>
<dbReference type="SUPFAM" id="SSF47384">
    <property type="entry name" value="Homodimeric domain of signal transducing histidine kinase"/>
    <property type="match status" value="1"/>
</dbReference>
<keyword evidence="8" id="KW-0472">Membrane</keyword>
<keyword evidence="3" id="KW-0597">Phosphoprotein</keyword>
<comment type="catalytic activity">
    <reaction evidence="1">
        <text>ATP + protein L-histidine = ADP + protein N-phospho-L-histidine.</text>
        <dbReference type="EC" id="2.7.13.3"/>
    </reaction>
</comment>
<dbReference type="OrthoDB" id="8477705at2"/>
<reference evidence="10 11" key="1">
    <citation type="journal article" date="2016" name="Int. J. Syst. Evol. Microbiol.">
        <title>Pyruvatibacter mobilis gen. nov., sp. nov., a marine bacterium from the culture broth of Picochlorum sp. 122.</title>
        <authorList>
            <person name="Wang G."/>
            <person name="Tang M."/>
            <person name="Wu H."/>
            <person name="Dai S."/>
            <person name="Li T."/>
            <person name="Chen C."/>
            <person name="He H."/>
            <person name="Fan J."/>
            <person name="Xiang W."/>
            <person name="Li X."/>
        </authorList>
    </citation>
    <scope>NUCLEOTIDE SEQUENCE [LARGE SCALE GENOMIC DNA]</scope>
    <source>
        <strain evidence="10 11">GYP-11</strain>
    </source>
</reference>
<feature type="transmembrane region" description="Helical" evidence="8">
    <location>
        <begin position="21"/>
        <end position="43"/>
    </location>
</feature>
<feature type="coiled-coil region" evidence="7">
    <location>
        <begin position="89"/>
        <end position="126"/>
    </location>
</feature>
<dbReference type="InterPro" id="IPR003661">
    <property type="entry name" value="HisK_dim/P_dom"/>
</dbReference>
<evidence type="ECO:0000256" key="6">
    <source>
        <dbReference type="ARBA" id="ARBA00023012"/>
    </source>
</evidence>
<dbReference type="GeneID" id="300656027"/>